<protein>
    <submittedName>
        <fullName evidence="9">Uncharacterized protein</fullName>
    </submittedName>
</protein>
<feature type="domain" description="Integrin alpha first immunoglubulin-like" evidence="6">
    <location>
        <begin position="2"/>
        <end position="107"/>
    </location>
</feature>
<dbReference type="EnsemblMetazoa" id="XM_030989894">
    <property type="protein sequence ID" value="XP_030845754"/>
    <property type="gene ID" value="LOC591750"/>
</dbReference>
<accession>A0A7M7T0Y6</accession>
<feature type="region of interest" description="Disordered" evidence="5">
    <location>
        <begin position="366"/>
        <end position="394"/>
    </location>
</feature>
<evidence type="ECO:0000256" key="1">
    <source>
        <dbReference type="ARBA" id="ARBA00004479"/>
    </source>
</evidence>
<proteinExistence type="predicted"/>
<evidence type="ECO:0000256" key="4">
    <source>
        <dbReference type="ARBA" id="ARBA00023180"/>
    </source>
</evidence>
<evidence type="ECO:0000313" key="10">
    <source>
        <dbReference type="Proteomes" id="UP000007110"/>
    </source>
</evidence>
<feature type="domain" description="Integrin alpha third immunoglobulin-like" evidence="8">
    <location>
        <begin position="266"/>
        <end position="479"/>
    </location>
</feature>
<feature type="domain" description="Integrin alpha second immunoglobulin-like" evidence="7">
    <location>
        <begin position="122"/>
        <end position="257"/>
    </location>
</feature>
<name>A0A7M7T0Y6_STRPU</name>
<dbReference type="GO" id="GO:0009986">
    <property type="term" value="C:cell surface"/>
    <property type="evidence" value="ECO:0000318"/>
    <property type="project" value="GO_Central"/>
</dbReference>
<reference evidence="10" key="1">
    <citation type="submission" date="2015-02" db="EMBL/GenBank/DDBJ databases">
        <title>Genome sequencing for Strongylocentrotus purpuratus.</title>
        <authorList>
            <person name="Murali S."/>
            <person name="Liu Y."/>
            <person name="Vee V."/>
            <person name="English A."/>
            <person name="Wang M."/>
            <person name="Skinner E."/>
            <person name="Han Y."/>
            <person name="Muzny D.M."/>
            <person name="Worley K.C."/>
            <person name="Gibbs R.A."/>
        </authorList>
    </citation>
    <scope>NUCLEOTIDE SEQUENCE</scope>
</reference>
<dbReference type="Gene3D" id="2.60.40.1460">
    <property type="entry name" value="Integrin domains. Chain A, domain 2"/>
    <property type="match status" value="1"/>
</dbReference>
<evidence type="ECO:0000313" key="9">
    <source>
        <dbReference type="EnsemblMetazoa" id="XP_030845754"/>
    </source>
</evidence>
<keyword evidence="3" id="KW-0472">Membrane</keyword>
<dbReference type="Pfam" id="PF20805">
    <property type="entry name" value="Integrin_A_Ig_2"/>
    <property type="match status" value="1"/>
</dbReference>
<dbReference type="Proteomes" id="UP000007110">
    <property type="component" value="Unassembled WGS sequence"/>
</dbReference>
<evidence type="ECO:0000256" key="2">
    <source>
        <dbReference type="ARBA" id="ARBA00023037"/>
    </source>
</evidence>
<evidence type="ECO:0000256" key="3">
    <source>
        <dbReference type="ARBA" id="ARBA00023136"/>
    </source>
</evidence>
<dbReference type="InterPro" id="IPR048285">
    <property type="entry name" value="Integrin_alpha_Ig-like_2"/>
</dbReference>
<dbReference type="GO" id="GO:0007229">
    <property type="term" value="P:integrin-mediated signaling pathway"/>
    <property type="evidence" value="ECO:0000318"/>
    <property type="project" value="GO_Central"/>
</dbReference>
<keyword evidence="4" id="KW-0325">Glycoprotein</keyword>
<dbReference type="Pfam" id="PF08441">
    <property type="entry name" value="Integrin_A_Ig_1"/>
    <property type="match status" value="1"/>
</dbReference>
<dbReference type="Gene3D" id="2.60.40.1530">
    <property type="entry name" value="ntegrin, alpha v. Chain A, domain 4"/>
    <property type="match status" value="1"/>
</dbReference>
<dbReference type="Gene3D" id="2.60.40.1510">
    <property type="entry name" value="ntegrin, alpha v. Chain A, domain 3"/>
    <property type="match status" value="1"/>
</dbReference>
<dbReference type="PANTHER" id="PTHR23220">
    <property type="entry name" value="INTEGRIN ALPHA"/>
    <property type="match status" value="1"/>
</dbReference>
<organism evidence="9 10">
    <name type="scientific">Strongylocentrotus purpuratus</name>
    <name type="common">Purple sea urchin</name>
    <dbReference type="NCBI Taxonomy" id="7668"/>
    <lineage>
        <taxon>Eukaryota</taxon>
        <taxon>Metazoa</taxon>
        <taxon>Echinodermata</taxon>
        <taxon>Eleutherozoa</taxon>
        <taxon>Echinozoa</taxon>
        <taxon>Echinoidea</taxon>
        <taxon>Euechinoidea</taxon>
        <taxon>Echinacea</taxon>
        <taxon>Camarodonta</taxon>
        <taxon>Echinidea</taxon>
        <taxon>Strongylocentrotidae</taxon>
        <taxon>Strongylocentrotus</taxon>
    </lineage>
</organism>
<dbReference type="GeneID" id="591750"/>
<evidence type="ECO:0000256" key="5">
    <source>
        <dbReference type="SAM" id="MobiDB-lite"/>
    </source>
</evidence>
<dbReference type="Pfam" id="PF20806">
    <property type="entry name" value="Integrin_A_Ig_3"/>
    <property type="match status" value="1"/>
</dbReference>
<reference evidence="9" key="2">
    <citation type="submission" date="2021-01" db="UniProtKB">
        <authorList>
            <consortium name="EnsemblMetazoa"/>
        </authorList>
    </citation>
    <scope>IDENTIFICATION</scope>
</reference>
<sequence length="486" mass="53923">MSLNVCFSFVGLGLPKSIVIGLNITLDAARSQTPRMAFMKSRSATLQSTIVASTESTMYCVPHLIYVQPSIEEKQTAISVIATYAYLEDEQAKWTPDGYLIPVLSRWAATRNAFSIPLKRTCANDTCFPNLVISPKAETDYLVAGDSGEAYIRVDVENHGDDSFYSTLEIHIPDEINFSRLDRAVTDSFVTCSVTRRLVVCNIGNPIKAGGKVNMRICFQTEDLSVTEPEIIFAMIAKSGDDELRHHSDDNHANVSIPVISSSNITLRGEVNPELLIFKEKDYPLDRVVEFQTDIGPLVTYTISLINRGPSPLGSTDLVISWPTFPVLDGQLLYPVSAKMDNGGDCYVINGQWNAENLTTIFGNYNRGRRRRRESSTPTSSSRPRTASPLTSSELKSLACRSSLSPCDKIVCDVDTLARGRHSERDEVLVIVTARLRTDLLIKYNITGFKLMTRVEALVKDSLHPSTPFRNLPTGEVQTKLFREHG</sequence>
<dbReference type="GO" id="GO:0008305">
    <property type="term" value="C:integrin complex"/>
    <property type="evidence" value="ECO:0000318"/>
    <property type="project" value="GO_Central"/>
</dbReference>
<feature type="compositionally biased region" description="Low complexity" evidence="5">
    <location>
        <begin position="376"/>
        <end position="393"/>
    </location>
</feature>
<dbReference type="InterPro" id="IPR048286">
    <property type="entry name" value="Integrin_alpha_Ig-like_3"/>
</dbReference>
<dbReference type="AlphaFoldDB" id="A0A7M7T0Y6"/>
<dbReference type="KEGG" id="spu:591750"/>
<dbReference type="GO" id="GO:0098609">
    <property type="term" value="P:cell-cell adhesion"/>
    <property type="evidence" value="ECO:0000318"/>
    <property type="project" value="GO_Central"/>
</dbReference>
<evidence type="ECO:0000259" key="7">
    <source>
        <dbReference type="Pfam" id="PF20805"/>
    </source>
</evidence>
<evidence type="ECO:0000259" key="6">
    <source>
        <dbReference type="Pfam" id="PF08441"/>
    </source>
</evidence>
<dbReference type="OrthoDB" id="5317514at2759"/>
<dbReference type="InterPro" id="IPR032695">
    <property type="entry name" value="Integrin_dom_sf"/>
</dbReference>
<dbReference type="SUPFAM" id="SSF69179">
    <property type="entry name" value="Integrin domains"/>
    <property type="match status" value="3"/>
</dbReference>
<keyword evidence="2" id="KW-0401">Integrin</keyword>
<evidence type="ECO:0000259" key="8">
    <source>
        <dbReference type="Pfam" id="PF20806"/>
    </source>
</evidence>
<dbReference type="PANTHER" id="PTHR23220:SF133">
    <property type="entry name" value="INTEGRIN ALPHA-PS2"/>
    <property type="match status" value="1"/>
</dbReference>
<comment type="subcellular location">
    <subcellularLocation>
        <location evidence="1">Membrane</location>
        <topology evidence="1">Single-pass type I membrane protein</topology>
    </subcellularLocation>
</comment>
<keyword evidence="10" id="KW-1185">Reference proteome</keyword>
<dbReference type="RefSeq" id="XP_030845754.1">
    <property type="nucleotide sequence ID" value="XM_030989894.1"/>
</dbReference>
<dbReference type="InterPro" id="IPR013649">
    <property type="entry name" value="Integrin_alpha_Ig-like_1"/>
</dbReference>
<dbReference type="GO" id="GO:0038023">
    <property type="term" value="F:signaling receptor activity"/>
    <property type="evidence" value="ECO:0000318"/>
    <property type="project" value="GO_Central"/>
</dbReference>
<dbReference type="InParanoid" id="A0A7M7T0Y6"/>